<comment type="caution">
    <text evidence="1">The sequence shown here is derived from an EMBL/GenBank/DDBJ whole genome shotgun (WGS) entry which is preliminary data.</text>
</comment>
<sequence>MKTISRRRTVSGAPGRRWTRLNARVGVPNGSLTENGGLVLVAELDRTLGITAALDTGIGPVKMRDRGLSGGEFALALAAVQLCGEDHLVGFDRLRADTVGEGLLPAPVPAATTAATLAARFKQVQREGLERASSQVTARALAALPITERARILTGPVTIDLDAKDIEVYSTRKEQVVRSYKGEIAGRVHAAHWAQAGVLFLGSRSRCNTPVQGMHWTSRSARTGRPRGL</sequence>
<dbReference type="EMBL" id="WBOF01000001">
    <property type="protein sequence ID" value="MQS15828.1"/>
    <property type="molecule type" value="Genomic_DNA"/>
</dbReference>
<accession>A0A6N7KZY2</accession>
<keyword evidence="2" id="KW-1185">Reference proteome</keyword>
<organism evidence="1 2">
    <name type="scientific">Streptomyces kaniharaensis</name>
    <dbReference type="NCBI Taxonomy" id="212423"/>
    <lineage>
        <taxon>Bacteria</taxon>
        <taxon>Bacillati</taxon>
        <taxon>Actinomycetota</taxon>
        <taxon>Actinomycetes</taxon>
        <taxon>Kitasatosporales</taxon>
        <taxon>Streptomycetaceae</taxon>
        <taxon>Streptomyces</taxon>
    </lineage>
</organism>
<evidence type="ECO:0000313" key="1">
    <source>
        <dbReference type="EMBL" id="MQS15828.1"/>
    </source>
</evidence>
<protein>
    <recommendedName>
        <fullName evidence="3">Transposase DDE domain-containing protein</fullName>
    </recommendedName>
</protein>
<proteinExistence type="predicted"/>
<name>A0A6N7KZY2_9ACTN</name>
<gene>
    <name evidence="1" type="ORF">F7Q99_27060</name>
</gene>
<reference evidence="1 2" key="1">
    <citation type="submission" date="2019-09" db="EMBL/GenBank/DDBJ databases">
        <title>Genome Sequences of Streptomyces kaniharaensis ATCC 21070.</title>
        <authorList>
            <person name="Zhu W."/>
            <person name="De Crecy-Lagard V."/>
            <person name="Richards N.G."/>
        </authorList>
    </citation>
    <scope>NUCLEOTIDE SEQUENCE [LARGE SCALE GENOMIC DNA]</scope>
    <source>
        <strain evidence="1 2">SF-557</strain>
    </source>
</reference>
<evidence type="ECO:0000313" key="2">
    <source>
        <dbReference type="Proteomes" id="UP000450000"/>
    </source>
</evidence>
<evidence type="ECO:0008006" key="3">
    <source>
        <dbReference type="Google" id="ProtNLM"/>
    </source>
</evidence>
<dbReference type="AlphaFoldDB" id="A0A6N7KZY2"/>
<dbReference type="OrthoDB" id="3718343at2"/>
<dbReference type="Proteomes" id="UP000450000">
    <property type="component" value="Unassembled WGS sequence"/>
</dbReference>